<dbReference type="AlphaFoldDB" id="A0A7W6F3L6"/>
<dbReference type="InterPro" id="IPR035901">
    <property type="entry name" value="GIY-YIG_endonuc_sf"/>
</dbReference>
<accession>A0A7W6F3L6</accession>
<dbReference type="SUPFAM" id="SSF82771">
    <property type="entry name" value="GIY-YIG endonuclease"/>
    <property type="match status" value="1"/>
</dbReference>
<dbReference type="Gene3D" id="3.40.1440.10">
    <property type="entry name" value="GIY-YIG endonuclease"/>
    <property type="match status" value="1"/>
</dbReference>
<dbReference type="InterPro" id="IPR000305">
    <property type="entry name" value="GIY-YIG_endonuc"/>
</dbReference>
<proteinExistence type="predicted"/>
<dbReference type="EMBL" id="JACIDH010000012">
    <property type="protein sequence ID" value="MBB3880169.1"/>
    <property type="molecule type" value="Genomic_DNA"/>
</dbReference>
<protein>
    <recommendedName>
        <fullName evidence="1">GIY-YIG domain-containing protein</fullName>
    </recommendedName>
</protein>
<name>A0A7W6F3L6_9SPHN</name>
<dbReference type="CDD" id="cd00719">
    <property type="entry name" value="GIY-YIG_SF"/>
    <property type="match status" value="1"/>
</dbReference>
<dbReference type="Proteomes" id="UP000538670">
    <property type="component" value="Unassembled WGS sequence"/>
</dbReference>
<keyword evidence="3" id="KW-1185">Reference proteome</keyword>
<dbReference type="Pfam" id="PF01541">
    <property type="entry name" value="GIY-YIG"/>
    <property type="match status" value="1"/>
</dbReference>
<reference evidence="2 3" key="1">
    <citation type="submission" date="2020-08" db="EMBL/GenBank/DDBJ databases">
        <title>Genomic Encyclopedia of Type Strains, Phase IV (KMG-IV): sequencing the most valuable type-strain genomes for metagenomic binning, comparative biology and taxonomic classification.</title>
        <authorList>
            <person name="Goeker M."/>
        </authorList>
    </citation>
    <scope>NUCLEOTIDE SEQUENCE [LARGE SCALE GENOMIC DNA]</scope>
    <source>
        <strain evidence="2 3">DSM 19512</strain>
    </source>
</reference>
<gene>
    <name evidence="2" type="ORF">GGR48_002612</name>
</gene>
<dbReference type="PROSITE" id="PS50164">
    <property type="entry name" value="GIY_YIG"/>
    <property type="match status" value="1"/>
</dbReference>
<organism evidence="2 3">
    <name type="scientific">Sphingomonas pseudosanguinis</name>
    <dbReference type="NCBI Taxonomy" id="413712"/>
    <lineage>
        <taxon>Bacteria</taxon>
        <taxon>Pseudomonadati</taxon>
        <taxon>Pseudomonadota</taxon>
        <taxon>Alphaproteobacteria</taxon>
        <taxon>Sphingomonadales</taxon>
        <taxon>Sphingomonadaceae</taxon>
        <taxon>Sphingomonas</taxon>
    </lineage>
</organism>
<evidence type="ECO:0000313" key="3">
    <source>
        <dbReference type="Proteomes" id="UP000538670"/>
    </source>
</evidence>
<evidence type="ECO:0000259" key="1">
    <source>
        <dbReference type="PROSITE" id="PS50164"/>
    </source>
</evidence>
<comment type="caution">
    <text evidence="2">The sequence shown here is derived from an EMBL/GenBank/DDBJ whole genome shotgun (WGS) entry which is preliminary data.</text>
</comment>
<feature type="domain" description="GIY-YIG" evidence="1">
    <location>
        <begin position="45"/>
        <end position="149"/>
    </location>
</feature>
<sequence>MDGRNPDEINFPPFETEDLRKNLARYLDSAFTAEGAAAASKVGNFKWGVYAFFDYDGEPIYVGQTNEQLRTRIRRHLTNQRTDAVAMSVLDPFEVYEIEVWPLPALQEVSKPRSKTDARWAAWESAVDQLNALERKVYDQAIEKSRFKAILNEKDPPLAKVEIEAPPSFRGRIVSDEVFAIRSHPDFRIARRALIIARLAQVIAERKVQGGLRRVMLIQAKRLQWLADRRYQALGGAESVEREDGADTDE</sequence>
<evidence type="ECO:0000313" key="2">
    <source>
        <dbReference type="EMBL" id="MBB3880169.1"/>
    </source>
</evidence>
<dbReference type="RefSeq" id="WP_047867233.1">
    <property type="nucleotide sequence ID" value="NZ_JACIDH010000012.1"/>
</dbReference>